<dbReference type="AlphaFoldDB" id="A0AAW3UZM1"/>
<evidence type="ECO:0000313" key="4">
    <source>
        <dbReference type="Proteomes" id="UP000518681"/>
    </source>
</evidence>
<name>A0AAW3UZM1_9BURK</name>
<feature type="transmembrane region" description="Helical" evidence="2">
    <location>
        <begin position="20"/>
        <end position="40"/>
    </location>
</feature>
<dbReference type="Proteomes" id="UP000518681">
    <property type="component" value="Unassembled WGS sequence"/>
</dbReference>
<gene>
    <name evidence="3" type="ORF">GGD69_005008</name>
</gene>
<reference evidence="3 4" key="1">
    <citation type="submission" date="2020-08" db="EMBL/GenBank/DDBJ databases">
        <title>Genomic Encyclopedia of Type Strains, Phase IV (KMG-V): Genome sequencing to study the core and pangenomes of soil and plant-associated prokaryotes.</title>
        <authorList>
            <person name="Whitman W."/>
        </authorList>
    </citation>
    <scope>NUCLEOTIDE SEQUENCE [LARGE SCALE GENOMIC DNA]</scope>
    <source>
        <strain evidence="3 4">SEMIA 4013</strain>
    </source>
</reference>
<evidence type="ECO:0000313" key="3">
    <source>
        <dbReference type="EMBL" id="MBB6204114.1"/>
    </source>
</evidence>
<comment type="caution">
    <text evidence="3">The sequence shown here is derived from an EMBL/GenBank/DDBJ whole genome shotgun (WGS) entry which is preliminary data.</text>
</comment>
<feature type="region of interest" description="Disordered" evidence="1">
    <location>
        <begin position="51"/>
        <end position="79"/>
    </location>
</feature>
<organism evidence="3 4">
    <name type="scientific">Paraburkholderia fungorum</name>
    <dbReference type="NCBI Taxonomy" id="134537"/>
    <lineage>
        <taxon>Bacteria</taxon>
        <taxon>Pseudomonadati</taxon>
        <taxon>Pseudomonadota</taxon>
        <taxon>Betaproteobacteria</taxon>
        <taxon>Burkholderiales</taxon>
        <taxon>Burkholderiaceae</taxon>
        <taxon>Paraburkholderia</taxon>
    </lineage>
</organism>
<keyword evidence="2" id="KW-0472">Membrane</keyword>
<keyword evidence="2" id="KW-0812">Transmembrane</keyword>
<protein>
    <submittedName>
        <fullName evidence="3">Uncharacterized protein</fullName>
    </submittedName>
</protein>
<evidence type="ECO:0000256" key="1">
    <source>
        <dbReference type="SAM" id="MobiDB-lite"/>
    </source>
</evidence>
<evidence type="ECO:0000256" key="2">
    <source>
        <dbReference type="SAM" id="Phobius"/>
    </source>
</evidence>
<accession>A0AAW3UZM1</accession>
<keyword evidence="2" id="KW-1133">Transmembrane helix</keyword>
<dbReference type="EMBL" id="JACIIK010000009">
    <property type="protein sequence ID" value="MBB6204114.1"/>
    <property type="molecule type" value="Genomic_DNA"/>
</dbReference>
<proteinExistence type="predicted"/>
<sequence length="79" mass="8999">MNLAVRDVRYHLFKFFSSTLGVSLLIMVVIAIGGIVRGVISDSFNDHRKDRRRSLDRSSIRRTPGGQDTRAFRGDVQTY</sequence>